<feature type="non-terminal residue" evidence="1">
    <location>
        <position position="1"/>
    </location>
</feature>
<gene>
    <name evidence="1" type="ORF">SPELUC_LOCUS13814</name>
</gene>
<keyword evidence="2" id="KW-1185">Reference proteome</keyword>
<dbReference type="EMBL" id="CAJVPW010037967">
    <property type="protein sequence ID" value="CAG8741143.1"/>
    <property type="molecule type" value="Genomic_DNA"/>
</dbReference>
<comment type="caution">
    <text evidence="1">The sequence shown here is derived from an EMBL/GenBank/DDBJ whole genome shotgun (WGS) entry which is preliminary data.</text>
</comment>
<reference evidence="1" key="1">
    <citation type="submission" date="2021-06" db="EMBL/GenBank/DDBJ databases">
        <authorList>
            <person name="Kallberg Y."/>
            <person name="Tangrot J."/>
            <person name="Rosling A."/>
        </authorList>
    </citation>
    <scope>NUCLEOTIDE SEQUENCE</scope>
    <source>
        <strain evidence="1">28 12/20/2015</strain>
    </source>
</reference>
<evidence type="ECO:0000313" key="1">
    <source>
        <dbReference type="EMBL" id="CAG8741143.1"/>
    </source>
</evidence>
<proteinExistence type="predicted"/>
<name>A0ACA9QAR1_9GLOM</name>
<sequence length="76" mass="8542">DATAYIKIQYQIVMAISGITATQSTTELDNCTRSHQPSPQRYAYNIPTQSTTELDKTNDIVDTRCVRKNVATDKFV</sequence>
<protein>
    <submittedName>
        <fullName evidence="1">10436_t:CDS:1</fullName>
    </submittedName>
</protein>
<organism evidence="1 2">
    <name type="scientific">Cetraspora pellucida</name>
    <dbReference type="NCBI Taxonomy" id="1433469"/>
    <lineage>
        <taxon>Eukaryota</taxon>
        <taxon>Fungi</taxon>
        <taxon>Fungi incertae sedis</taxon>
        <taxon>Mucoromycota</taxon>
        <taxon>Glomeromycotina</taxon>
        <taxon>Glomeromycetes</taxon>
        <taxon>Diversisporales</taxon>
        <taxon>Gigasporaceae</taxon>
        <taxon>Cetraspora</taxon>
    </lineage>
</organism>
<evidence type="ECO:0000313" key="2">
    <source>
        <dbReference type="Proteomes" id="UP000789366"/>
    </source>
</evidence>
<dbReference type="Proteomes" id="UP000789366">
    <property type="component" value="Unassembled WGS sequence"/>
</dbReference>
<accession>A0ACA9QAR1</accession>